<dbReference type="PROSITE" id="PS50965">
    <property type="entry name" value="NERD"/>
    <property type="match status" value="1"/>
</dbReference>
<dbReference type="KEGG" id="nnv:QNH39_26990"/>
<dbReference type="InterPro" id="IPR011528">
    <property type="entry name" value="NERD"/>
</dbReference>
<reference evidence="2" key="1">
    <citation type="submission" date="2023-05" db="EMBL/GenBank/DDBJ databases">
        <title>Comparative genomics of Bacillaceae isolates and their secondary metabolite potential.</title>
        <authorList>
            <person name="Song L."/>
            <person name="Nielsen L.J."/>
            <person name="Mohite O."/>
            <person name="Xu X."/>
            <person name="Weber T."/>
            <person name="Kovacs A.T."/>
        </authorList>
    </citation>
    <scope>NUCLEOTIDE SEQUENCE</scope>
    <source>
        <strain evidence="2">XLM17</strain>
    </source>
</reference>
<organism evidence="2 3">
    <name type="scientific">Neobacillus novalis</name>
    <dbReference type="NCBI Taxonomy" id="220687"/>
    <lineage>
        <taxon>Bacteria</taxon>
        <taxon>Bacillati</taxon>
        <taxon>Bacillota</taxon>
        <taxon>Bacilli</taxon>
        <taxon>Bacillales</taxon>
        <taxon>Bacillaceae</taxon>
        <taxon>Neobacillus</taxon>
    </lineage>
</organism>
<name>A0AA95S8R8_9BACI</name>
<dbReference type="AlphaFoldDB" id="A0AA95S8R8"/>
<protein>
    <submittedName>
        <fullName evidence="2">Nuclease-related domain-containing protein</fullName>
    </submittedName>
</protein>
<dbReference type="EMBL" id="CP126114">
    <property type="protein sequence ID" value="WHY86175.1"/>
    <property type="molecule type" value="Genomic_DNA"/>
</dbReference>
<sequence>MIKLDLAVSIEIHQCIAILRRMSKLDPLRPLIERELKWRLKGYYGEKETRFYLSFLPEEKYYIFHGLRLHDKKAFQMDLLILSQYFALIAEIKNISGRLRFNKGSNQVMKEYQGKEEGISNPIQQVKRHHIQFRNWLRKKHIKNLPIESIALISKTSTIIETTPDNLQIFNHLIFGESLLDKINELEMKYQTPLLSKKKLDDLSDCLLADHTIAIPAILRHHNISPNQIPTGVCCPKCNELPMIYRSANWQCPICKFLSKTAHITAVDDFFLLLSPTMTRTQFKDFLHIDSDAVAKNLLHSLNLPSTGTKRGTQYHLPKNRILSPLDENDIRKGEFFK</sequence>
<proteinExistence type="predicted"/>
<dbReference type="Proteomes" id="UP001178288">
    <property type="component" value="Chromosome"/>
</dbReference>
<dbReference type="Pfam" id="PF08378">
    <property type="entry name" value="NERD"/>
    <property type="match status" value="1"/>
</dbReference>
<evidence type="ECO:0000313" key="3">
    <source>
        <dbReference type="Proteomes" id="UP001178288"/>
    </source>
</evidence>
<gene>
    <name evidence="2" type="ORF">QNH39_26990</name>
</gene>
<dbReference type="RefSeq" id="WP_066093877.1">
    <property type="nucleotide sequence ID" value="NZ_CP126114.1"/>
</dbReference>
<evidence type="ECO:0000259" key="1">
    <source>
        <dbReference type="PROSITE" id="PS50965"/>
    </source>
</evidence>
<evidence type="ECO:0000313" key="2">
    <source>
        <dbReference type="EMBL" id="WHY86175.1"/>
    </source>
</evidence>
<keyword evidence="3" id="KW-1185">Reference proteome</keyword>
<feature type="domain" description="NERD" evidence="1">
    <location>
        <begin position="41"/>
        <end position="156"/>
    </location>
</feature>
<accession>A0AA95S8R8</accession>